<comment type="caution">
    <text evidence="1">The sequence shown here is derived from an EMBL/GenBank/DDBJ whole genome shotgun (WGS) entry which is preliminary data.</text>
</comment>
<evidence type="ECO:0000313" key="1">
    <source>
        <dbReference type="EMBL" id="KAA6340403.1"/>
    </source>
</evidence>
<dbReference type="EMBL" id="SNRY01000463">
    <property type="protein sequence ID" value="KAA6340403.1"/>
    <property type="molecule type" value="Genomic_DNA"/>
</dbReference>
<reference evidence="1" key="1">
    <citation type="submission" date="2019-03" db="EMBL/GenBank/DDBJ databases">
        <title>Single cell metagenomics reveals metabolic interactions within the superorganism composed of flagellate Streblomastix strix and complex community of Bacteroidetes bacteria on its surface.</title>
        <authorList>
            <person name="Treitli S.C."/>
            <person name="Kolisko M."/>
            <person name="Husnik F."/>
            <person name="Keeling P."/>
            <person name="Hampl V."/>
        </authorList>
    </citation>
    <scope>NUCLEOTIDE SEQUENCE</scope>
    <source>
        <strain evidence="1">STM</strain>
    </source>
</reference>
<proteinExistence type="predicted"/>
<gene>
    <name evidence="1" type="ORF">EZS27_011744</name>
</gene>
<name>A0A5J4S4X2_9ZZZZ</name>
<sequence length="34" mass="4098">MDNSENKKDFSDLNLEFTADEMKADQFIKQREQM</sequence>
<protein>
    <submittedName>
        <fullName evidence="1">Uncharacterized protein</fullName>
    </submittedName>
</protein>
<organism evidence="1">
    <name type="scientific">termite gut metagenome</name>
    <dbReference type="NCBI Taxonomy" id="433724"/>
    <lineage>
        <taxon>unclassified sequences</taxon>
        <taxon>metagenomes</taxon>
        <taxon>organismal metagenomes</taxon>
    </lineage>
</organism>
<accession>A0A5J4S4X2</accession>
<dbReference type="AlphaFoldDB" id="A0A5J4S4X2"/>